<dbReference type="OrthoDB" id="7594527at2"/>
<protein>
    <submittedName>
        <fullName evidence="3">Uncharacterized protein</fullName>
    </submittedName>
</protein>
<dbReference type="Proteomes" id="UP000003250">
    <property type="component" value="Unassembled WGS sequence"/>
</dbReference>
<sequence>MNHNLASFVAAAVERALVEYDHGLRKPAIEAGGLVAGMVAAAVSELALDQQIHLATRVSEIEGAVAELVTRLTADVPVRSHRKAASSPTTATLSPVGRRGIADLSGQVTTNWAGPVAGPTFLERTFGISRSSLNRWQRRNYVIALRSGGRKHVFPLAQFVDGRPATGIVDVLNLFSNQRLAWLWLIRPNSELDGQIPIELLKQELRDAVIEAAQAHLATGE</sequence>
<accession>H0I284</accession>
<keyword evidence="4" id="KW-1185">Reference proteome</keyword>
<dbReference type="AlphaFoldDB" id="H0I284"/>
<dbReference type="InterPro" id="IPR056313">
    <property type="entry name" value="Xre_MbcA_ParS-like_N"/>
</dbReference>
<proteinExistence type="predicted"/>
<dbReference type="RefSeq" id="WP_008840141.1">
    <property type="nucleotide sequence ID" value="NZ_AHAM01000297.1"/>
</dbReference>
<feature type="domain" description="Antitoxin Xre/MbcA/ParS-like middle" evidence="2">
    <location>
        <begin position="116"/>
        <end position="164"/>
    </location>
</feature>
<evidence type="ECO:0000313" key="4">
    <source>
        <dbReference type="Proteomes" id="UP000003250"/>
    </source>
</evidence>
<name>H0I284_9HYPH</name>
<dbReference type="EMBL" id="AHAM01000297">
    <property type="protein sequence ID" value="EHK52970.1"/>
    <property type="molecule type" value="Genomic_DNA"/>
</dbReference>
<evidence type="ECO:0000259" key="2">
    <source>
        <dbReference type="Pfam" id="PF23125"/>
    </source>
</evidence>
<dbReference type="InterPro" id="IPR056312">
    <property type="entry name" value="Xre-MbcA-ParS_M"/>
</dbReference>
<gene>
    <name evidence="3" type="ORF">MAXJ12_32909</name>
</gene>
<evidence type="ECO:0000313" key="3">
    <source>
        <dbReference type="EMBL" id="EHK52970.1"/>
    </source>
</evidence>
<feature type="domain" description="Antitoxin Xre/MbcA/ParS-like N-terminal" evidence="1">
    <location>
        <begin position="3"/>
        <end position="77"/>
    </location>
</feature>
<dbReference type="Pfam" id="PF23125">
    <property type="entry name" value="Xre-MbcA-ParS_M"/>
    <property type="match status" value="1"/>
</dbReference>
<dbReference type="PATRIC" id="fig|1107882.3.peg.6361"/>
<dbReference type="Pfam" id="PF23124">
    <property type="entry name" value="Xre_MbcA_ParS-like_N"/>
    <property type="match status" value="1"/>
</dbReference>
<reference evidence="3 4" key="1">
    <citation type="journal article" date="2012" name="J. Bacteriol.">
        <title>Draft Genome Sequence of Mesorhizobium alhagi CCNWXJ12-2T, a Novel Salt-Resistant Species Isolated from the Desert of Northwestern China.</title>
        <authorList>
            <person name="Zhou M."/>
            <person name="Chen W."/>
            <person name="Chen H."/>
            <person name="Wei G."/>
        </authorList>
    </citation>
    <scope>NUCLEOTIDE SEQUENCE [LARGE SCALE GENOMIC DNA]</scope>
    <source>
        <strain evidence="3 4">CCNWXJ12-2</strain>
    </source>
</reference>
<organism evidence="3 4">
    <name type="scientific">Mesorhizobium alhagi CCNWXJ12-2</name>
    <dbReference type="NCBI Taxonomy" id="1107882"/>
    <lineage>
        <taxon>Bacteria</taxon>
        <taxon>Pseudomonadati</taxon>
        <taxon>Pseudomonadota</taxon>
        <taxon>Alphaproteobacteria</taxon>
        <taxon>Hyphomicrobiales</taxon>
        <taxon>Phyllobacteriaceae</taxon>
        <taxon>Allomesorhizobium</taxon>
    </lineage>
</organism>
<evidence type="ECO:0000259" key="1">
    <source>
        <dbReference type="Pfam" id="PF23124"/>
    </source>
</evidence>